<feature type="region of interest" description="Disordered" evidence="1">
    <location>
        <begin position="108"/>
        <end position="128"/>
    </location>
</feature>
<evidence type="ECO:0000256" key="2">
    <source>
        <dbReference type="SAM" id="SignalP"/>
    </source>
</evidence>
<name>A0A7W7R524_KITKI</name>
<dbReference type="EMBL" id="JACHJV010000001">
    <property type="protein sequence ID" value="MBB4925313.1"/>
    <property type="molecule type" value="Genomic_DNA"/>
</dbReference>
<organism evidence="3 4">
    <name type="scientific">Kitasatospora kifunensis</name>
    <name type="common">Streptomyces kifunensis</name>
    <dbReference type="NCBI Taxonomy" id="58351"/>
    <lineage>
        <taxon>Bacteria</taxon>
        <taxon>Bacillati</taxon>
        <taxon>Actinomycetota</taxon>
        <taxon>Actinomycetes</taxon>
        <taxon>Kitasatosporales</taxon>
        <taxon>Streptomycetaceae</taxon>
        <taxon>Kitasatospora</taxon>
    </lineage>
</organism>
<proteinExistence type="predicted"/>
<evidence type="ECO:0000256" key="1">
    <source>
        <dbReference type="SAM" id="MobiDB-lite"/>
    </source>
</evidence>
<comment type="caution">
    <text evidence="3">The sequence shown here is derived from an EMBL/GenBank/DDBJ whole genome shotgun (WGS) entry which is preliminary data.</text>
</comment>
<evidence type="ECO:0000313" key="4">
    <source>
        <dbReference type="Proteomes" id="UP000540506"/>
    </source>
</evidence>
<gene>
    <name evidence="3" type="ORF">FHR34_004306</name>
</gene>
<accession>A0A7W7R524</accession>
<evidence type="ECO:0008006" key="5">
    <source>
        <dbReference type="Google" id="ProtNLM"/>
    </source>
</evidence>
<dbReference type="AlphaFoldDB" id="A0A7W7R524"/>
<feature type="region of interest" description="Disordered" evidence="1">
    <location>
        <begin position="235"/>
        <end position="260"/>
    </location>
</feature>
<sequence length="260" mass="25585">MTLRPVALLLLPALAVAGCATVRPDTAADQAQPARVLTAAELRAAAVGAAELGGGYTVRLLSAGQAAPPPGGAERQLADVPACQPVLDAIGPADPGAEPQAETDLTVAKAAGAQSAQSPGPRGADAKGADSSADLYIALLGYPAGRAGALQSTLDQVLAQCASFTSGVKPAAGAAKGTRTRQQLARVDTPTPEGADGATGFTLTSGPETGAATLVQRAAVVRVGTALAVFSTVGTTKEPAAAPDPAVLSAQTRKLRAAQR</sequence>
<feature type="region of interest" description="Disordered" evidence="1">
    <location>
        <begin position="170"/>
        <end position="204"/>
    </location>
</feature>
<evidence type="ECO:0000313" key="3">
    <source>
        <dbReference type="EMBL" id="MBB4925313.1"/>
    </source>
</evidence>
<feature type="chain" id="PRO_5038775528" description="PknH-like extracellular domain-containing protein" evidence="2">
    <location>
        <begin position="18"/>
        <end position="260"/>
    </location>
</feature>
<reference evidence="3 4" key="1">
    <citation type="submission" date="2020-08" db="EMBL/GenBank/DDBJ databases">
        <title>Sequencing the genomes of 1000 actinobacteria strains.</title>
        <authorList>
            <person name="Klenk H.-P."/>
        </authorList>
    </citation>
    <scope>NUCLEOTIDE SEQUENCE [LARGE SCALE GENOMIC DNA]</scope>
    <source>
        <strain evidence="3 4">DSM 41654</strain>
    </source>
</reference>
<dbReference type="PROSITE" id="PS51257">
    <property type="entry name" value="PROKAR_LIPOPROTEIN"/>
    <property type="match status" value="1"/>
</dbReference>
<keyword evidence="2" id="KW-0732">Signal</keyword>
<dbReference type="Proteomes" id="UP000540506">
    <property type="component" value="Unassembled WGS sequence"/>
</dbReference>
<protein>
    <recommendedName>
        <fullName evidence="5">PknH-like extracellular domain-containing protein</fullName>
    </recommendedName>
</protein>
<keyword evidence="4" id="KW-1185">Reference proteome</keyword>
<feature type="signal peptide" evidence="2">
    <location>
        <begin position="1"/>
        <end position="17"/>
    </location>
</feature>
<dbReference type="RefSeq" id="WP_184937417.1">
    <property type="nucleotide sequence ID" value="NZ_JACHJV010000001.1"/>
</dbReference>